<feature type="coiled-coil region" evidence="1">
    <location>
        <begin position="17"/>
        <end position="79"/>
    </location>
</feature>
<dbReference type="SUPFAM" id="SSF57997">
    <property type="entry name" value="Tropomyosin"/>
    <property type="match status" value="1"/>
</dbReference>
<organism evidence="2 3">
    <name type="scientific">Caerostris extrusa</name>
    <name type="common">Bark spider</name>
    <name type="synonym">Caerostris bankana</name>
    <dbReference type="NCBI Taxonomy" id="172846"/>
    <lineage>
        <taxon>Eukaryota</taxon>
        <taxon>Metazoa</taxon>
        <taxon>Ecdysozoa</taxon>
        <taxon>Arthropoda</taxon>
        <taxon>Chelicerata</taxon>
        <taxon>Arachnida</taxon>
        <taxon>Araneae</taxon>
        <taxon>Araneomorphae</taxon>
        <taxon>Entelegynae</taxon>
        <taxon>Araneoidea</taxon>
        <taxon>Araneidae</taxon>
        <taxon>Caerostris</taxon>
    </lineage>
</organism>
<dbReference type="Proteomes" id="UP001054945">
    <property type="component" value="Unassembled WGS sequence"/>
</dbReference>
<sequence length="80" mass="9281">MKASKCIQRFQSFEAEVEHLKETLGSKDHEIKLLEQKLEAANRKLKSADSQTKSLELTIDHLSSEVKKHNKNEQFLTEKK</sequence>
<evidence type="ECO:0000313" key="2">
    <source>
        <dbReference type="EMBL" id="GIY57055.1"/>
    </source>
</evidence>
<proteinExistence type="predicted"/>
<keyword evidence="3" id="KW-1185">Reference proteome</keyword>
<dbReference type="AlphaFoldDB" id="A0AAV4UGW5"/>
<name>A0AAV4UGW5_CAEEX</name>
<evidence type="ECO:0000256" key="1">
    <source>
        <dbReference type="SAM" id="Coils"/>
    </source>
</evidence>
<protein>
    <submittedName>
        <fullName evidence="2">Uncharacterized protein</fullName>
    </submittedName>
</protein>
<reference evidence="2 3" key="1">
    <citation type="submission" date="2021-06" db="EMBL/GenBank/DDBJ databases">
        <title>Caerostris extrusa draft genome.</title>
        <authorList>
            <person name="Kono N."/>
            <person name="Arakawa K."/>
        </authorList>
    </citation>
    <scope>NUCLEOTIDE SEQUENCE [LARGE SCALE GENOMIC DNA]</scope>
</reference>
<dbReference type="EMBL" id="BPLR01012854">
    <property type="protein sequence ID" value="GIY57055.1"/>
    <property type="molecule type" value="Genomic_DNA"/>
</dbReference>
<keyword evidence="1" id="KW-0175">Coiled coil</keyword>
<comment type="caution">
    <text evidence="2">The sequence shown here is derived from an EMBL/GenBank/DDBJ whole genome shotgun (WGS) entry which is preliminary data.</text>
</comment>
<accession>A0AAV4UGW5</accession>
<dbReference type="Gene3D" id="1.20.5.340">
    <property type="match status" value="1"/>
</dbReference>
<gene>
    <name evidence="2" type="ORF">CEXT_70011</name>
</gene>
<evidence type="ECO:0000313" key="3">
    <source>
        <dbReference type="Proteomes" id="UP001054945"/>
    </source>
</evidence>